<evidence type="ECO:0000256" key="6">
    <source>
        <dbReference type="RuleBase" id="RU000682"/>
    </source>
</evidence>
<name>A0A367YJN2_9ASCO</name>
<feature type="domain" description="Homeobox" evidence="8">
    <location>
        <begin position="27"/>
        <end position="87"/>
    </location>
</feature>
<reference evidence="9 10" key="1">
    <citation type="submission" date="2018-06" db="EMBL/GenBank/DDBJ databases">
        <title>Whole genome sequencing of Candida tropicalis (genome annotated by CSBL at Korea University).</title>
        <authorList>
            <person name="Ahn J."/>
        </authorList>
    </citation>
    <scope>NUCLEOTIDE SEQUENCE [LARGE SCALE GENOMIC DNA]</scope>
    <source>
        <strain evidence="9 10">ATCC 20962</strain>
    </source>
</reference>
<protein>
    <submittedName>
        <fullName evidence="9">Regulatory protein PHO2</fullName>
    </submittedName>
</protein>
<feature type="DNA-binding region" description="Homeobox" evidence="5">
    <location>
        <begin position="29"/>
        <end position="88"/>
    </location>
</feature>
<dbReference type="PANTHER" id="PTHR24324:SF5">
    <property type="entry name" value="HEMATOPOIETICALLY-EXPRESSED HOMEOBOX PROTEIN HHEX"/>
    <property type="match status" value="1"/>
</dbReference>
<evidence type="ECO:0000256" key="5">
    <source>
        <dbReference type="PROSITE-ProRule" id="PRU00108"/>
    </source>
</evidence>
<dbReference type="EMBL" id="QLNQ01000021">
    <property type="protein sequence ID" value="RCK65192.1"/>
    <property type="molecule type" value="Genomic_DNA"/>
</dbReference>
<keyword evidence="4 5" id="KW-0539">Nucleus</keyword>
<evidence type="ECO:0000256" key="1">
    <source>
        <dbReference type="ARBA" id="ARBA00004123"/>
    </source>
</evidence>
<evidence type="ECO:0000256" key="3">
    <source>
        <dbReference type="ARBA" id="ARBA00023155"/>
    </source>
</evidence>
<evidence type="ECO:0000256" key="2">
    <source>
        <dbReference type="ARBA" id="ARBA00023125"/>
    </source>
</evidence>
<organism evidence="9 10">
    <name type="scientific">Candida viswanathii</name>
    <dbReference type="NCBI Taxonomy" id="5486"/>
    <lineage>
        <taxon>Eukaryota</taxon>
        <taxon>Fungi</taxon>
        <taxon>Dikarya</taxon>
        <taxon>Ascomycota</taxon>
        <taxon>Saccharomycotina</taxon>
        <taxon>Pichiomycetes</taxon>
        <taxon>Debaryomycetaceae</taxon>
        <taxon>Candida/Lodderomyces clade</taxon>
        <taxon>Candida</taxon>
    </lineage>
</organism>
<accession>A0A367YJN2</accession>
<dbReference type="AlphaFoldDB" id="A0A367YJN2"/>
<keyword evidence="3 5" id="KW-0371">Homeobox</keyword>
<dbReference type="InterPro" id="IPR001356">
    <property type="entry name" value="HD"/>
</dbReference>
<evidence type="ECO:0000256" key="7">
    <source>
        <dbReference type="SAM" id="MobiDB-lite"/>
    </source>
</evidence>
<dbReference type="GO" id="GO:0005634">
    <property type="term" value="C:nucleus"/>
    <property type="evidence" value="ECO:0007669"/>
    <property type="project" value="UniProtKB-SubCell"/>
</dbReference>
<dbReference type="STRING" id="5486.A0A367YJN2"/>
<dbReference type="PROSITE" id="PS00027">
    <property type="entry name" value="HOMEOBOX_1"/>
    <property type="match status" value="1"/>
</dbReference>
<dbReference type="SUPFAM" id="SSF46689">
    <property type="entry name" value="Homeodomain-like"/>
    <property type="match status" value="1"/>
</dbReference>
<feature type="region of interest" description="Disordered" evidence="7">
    <location>
        <begin position="1"/>
        <end position="32"/>
    </location>
</feature>
<dbReference type="SMART" id="SM00389">
    <property type="entry name" value="HOX"/>
    <property type="match status" value="1"/>
</dbReference>
<evidence type="ECO:0000313" key="9">
    <source>
        <dbReference type="EMBL" id="RCK65192.1"/>
    </source>
</evidence>
<sequence length="517" mass="58609">MSISLESPVQPQPPPSQTTSTTTDQPPQPTQKRIRATGEALEFLISEFQKNANPSPEHRKFISQKACMNEKAVRIWFQNRRAKQRKFERQRLRINNGNTPNDFTTSLMKMSNNSIPIQINDKYCFINCSSLSVGSWQRIKTGIFNESVLKNNLINLSPFVLNQVMTNVDLLIILSKKNSELNYFFLAISNNSKILFRIFYPLNSIAKCSVFKNNFNNSLENSSEIRLNLSYQPKFSVYFFNNNASPNTMHNQWSICDDFSEGQQVSQAYTKIHDGVLEENSVPHVLVGATNALQFLSNYILQHQQQQLQQLQQLHQTPPVYDTISTNVINNAHPLDLENDQDYDLESILDPQGSINTPNTFTPQQAQVGTSAATIATITTTTTNFNGSPFSVNSVNQYYESEITNSPQNSLKKMNSNTNNDNALFTGITRFNTTETSPVEDILFGLEQNLKPQVQPTIIENASYTHVKTNSGDLSRFPDSFMEKKLTSTDDFDDFGDFVQEFDSNSQNFDSFIDFGN</sequence>
<dbReference type="OrthoDB" id="6159439at2759"/>
<comment type="subcellular location">
    <subcellularLocation>
        <location evidence="1 5 6">Nucleus</location>
    </subcellularLocation>
</comment>
<evidence type="ECO:0000259" key="8">
    <source>
        <dbReference type="PROSITE" id="PS50071"/>
    </source>
</evidence>
<dbReference type="InterPro" id="IPR017970">
    <property type="entry name" value="Homeobox_CS"/>
</dbReference>
<dbReference type="GO" id="GO:0000981">
    <property type="term" value="F:DNA-binding transcription factor activity, RNA polymerase II-specific"/>
    <property type="evidence" value="ECO:0007669"/>
    <property type="project" value="InterPro"/>
</dbReference>
<dbReference type="Pfam" id="PF00046">
    <property type="entry name" value="Homeodomain"/>
    <property type="match status" value="1"/>
</dbReference>
<dbReference type="Proteomes" id="UP000253472">
    <property type="component" value="Unassembled WGS sequence"/>
</dbReference>
<evidence type="ECO:0000313" key="10">
    <source>
        <dbReference type="Proteomes" id="UP000253472"/>
    </source>
</evidence>
<dbReference type="Gene3D" id="1.10.10.60">
    <property type="entry name" value="Homeodomain-like"/>
    <property type="match status" value="1"/>
</dbReference>
<keyword evidence="2 5" id="KW-0238">DNA-binding</keyword>
<dbReference type="InterPro" id="IPR051000">
    <property type="entry name" value="Homeobox_DNA-bind_prot"/>
</dbReference>
<dbReference type="InterPro" id="IPR009057">
    <property type="entry name" value="Homeodomain-like_sf"/>
</dbReference>
<comment type="caution">
    <text evidence="9">The sequence shown here is derived from an EMBL/GenBank/DDBJ whole genome shotgun (WGS) entry which is preliminary data.</text>
</comment>
<gene>
    <name evidence="9" type="primary">PHO2_0</name>
    <name evidence="9" type="ORF">Cantr_00506</name>
</gene>
<dbReference type="GO" id="GO:0030154">
    <property type="term" value="P:cell differentiation"/>
    <property type="evidence" value="ECO:0007669"/>
    <property type="project" value="TreeGrafter"/>
</dbReference>
<keyword evidence="10" id="KW-1185">Reference proteome</keyword>
<dbReference type="CDD" id="cd00086">
    <property type="entry name" value="homeodomain"/>
    <property type="match status" value="1"/>
</dbReference>
<dbReference type="PANTHER" id="PTHR24324">
    <property type="entry name" value="HOMEOBOX PROTEIN HHEX"/>
    <property type="match status" value="1"/>
</dbReference>
<evidence type="ECO:0000256" key="4">
    <source>
        <dbReference type="ARBA" id="ARBA00023242"/>
    </source>
</evidence>
<proteinExistence type="predicted"/>
<dbReference type="PROSITE" id="PS50071">
    <property type="entry name" value="HOMEOBOX_2"/>
    <property type="match status" value="1"/>
</dbReference>
<dbReference type="GO" id="GO:0000978">
    <property type="term" value="F:RNA polymerase II cis-regulatory region sequence-specific DNA binding"/>
    <property type="evidence" value="ECO:0007669"/>
    <property type="project" value="TreeGrafter"/>
</dbReference>